<dbReference type="PROSITE" id="PS51257">
    <property type="entry name" value="PROKAR_LIPOPROTEIN"/>
    <property type="match status" value="1"/>
</dbReference>
<feature type="chain" id="PRO_5046662440" evidence="1">
    <location>
        <begin position="26"/>
        <end position="145"/>
    </location>
</feature>
<organism evidence="2 3">
    <name type="scientific">Thermostichus vulcanus str. 'Rupite'</name>
    <dbReference type="NCBI Taxonomy" id="2813851"/>
    <lineage>
        <taxon>Bacteria</taxon>
        <taxon>Bacillati</taxon>
        <taxon>Cyanobacteriota</taxon>
        <taxon>Cyanophyceae</taxon>
        <taxon>Thermostichales</taxon>
        <taxon>Thermostichaceae</taxon>
        <taxon>Thermostichus</taxon>
    </lineage>
</organism>
<evidence type="ECO:0000313" key="2">
    <source>
        <dbReference type="EMBL" id="MCJ2543930.1"/>
    </source>
</evidence>
<sequence>MRVVHLPGLGLIASCLLLGQFAASAQSFYNPIPLTAGETVESVLSSEDIPSGELGAFYRDYRITVASGSYLAVELSSEDFDTVVRLIGSDGSLVAENDDANFETTNSILVSRVEAGQDYTIRVGSFGEIGAGRFQLKVIPLRPVD</sequence>
<dbReference type="Gene3D" id="2.60.120.380">
    <property type="match status" value="1"/>
</dbReference>
<accession>A0ABT0CDS8</accession>
<keyword evidence="3" id="KW-1185">Reference proteome</keyword>
<feature type="signal peptide" evidence="1">
    <location>
        <begin position="1"/>
        <end position="25"/>
    </location>
</feature>
<proteinExistence type="predicted"/>
<reference evidence="2" key="1">
    <citation type="submission" date="2021-02" db="EMBL/GenBank/DDBJ databases">
        <title>The CRISPR/cas machinery reduction and long-range gene transfer in the hot spring cyanobacterium Synechococcus.</title>
        <authorList>
            <person name="Dvorak P."/>
            <person name="Jahodarova E."/>
            <person name="Hasler P."/>
            <person name="Poulickova A."/>
        </authorList>
    </citation>
    <scope>NUCLEOTIDE SEQUENCE</scope>
    <source>
        <strain evidence="2">Rupite</strain>
    </source>
</reference>
<evidence type="ECO:0000256" key="1">
    <source>
        <dbReference type="SAM" id="SignalP"/>
    </source>
</evidence>
<evidence type="ECO:0000313" key="3">
    <source>
        <dbReference type="Proteomes" id="UP000830835"/>
    </source>
</evidence>
<gene>
    <name evidence="2" type="ORF">JX360_13630</name>
</gene>
<dbReference type="EMBL" id="JAFIRA010000040">
    <property type="protein sequence ID" value="MCJ2543930.1"/>
    <property type="molecule type" value="Genomic_DNA"/>
</dbReference>
<protein>
    <submittedName>
        <fullName evidence="2">PPC domain-containing protein</fullName>
    </submittedName>
</protein>
<keyword evidence="1" id="KW-0732">Signal</keyword>
<comment type="caution">
    <text evidence="2">The sequence shown here is derived from an EMBL/GenBank/DDBJ whole genome shotgun (WGS) entry which is preliminary data.</text>
</comment>
<dbReference type="Proteomes" id="UP000830835">
    <property type="component" value="Unassembled WGS sequence"/>
</dbReference>
<dbReference type="RefSeq" id="WP_244351978.1">
    <property type="nucleotide sequence ID" value="NZ_JAFIRA010000040.1"/>
</dbReference>
<name>A0ABT0CDS8_THEVL</name>